<dbReference type="AlphaFoldDB" id="A0A812P1K9"/>
<organism evidence="2 3">
    <name type="scientific">Symbiodinium necroappetens</name>
    <dbReference type="NCBI Taxonomy" id="1628268"/>
    <lineage>
        <taxon>Eukaryota</taxon>
        <taxon>Sar</taxon>
        <taxon>Alveolata</taxon>
        <taxon>Dinophyceae</taxon>
        <taxon>Suessiales</taxon>
        <taxon>Symbiodiniaceae</taxon>
        <taxon>Symbiodinium</taxon>
    </lineage>
</organism>
<accession>A0A812P1K9</accession>
<keyword evidence="3" id="KW-1185">Reference proteome</keyword>
<proteinExistence type="predicted"/>
<sequence>MEPGQGATQLAKATSTTALFSRIVARARGSQIPFVAGAPLAAEGDGVYAGTVKIALSNKFWMYYDNIVLLTLLMPAGFVWFMNRVPK</sequence>
<dbReference type="Proteomes" id="UP000601435">
    <property type="component" value="Unassembled WGS sequence"/>
</dbReference>
<name>A0A812P1K9_9DINO</name>
<evidence type="ECO:0000313" key="2">
    <source>
        <dbReference type="EMBL" id="CAE7346252.1"/>
    </source>
</evidence>
<evidence type="ECO:0000256" key="1">
    <source>
        <dbReference type="SAM" id="Phobius"/>
    </source>
</evidence>
<gene>
    <name evidence="2" type="ORF">SNEC2469_LOCUS8969</name>
</gene>
<comment type="caution">
    <text evidence="2">The sequence shown here is derived from an EMBL/GenBank/DDBJ whole genome shotgun (WGS) entry which is preliminary data.</text>
</comment>
<protein>
    <submittedName>
        <fullName evidence="2">Uncharacterized protein</fullName>
    </submittedName>
</protein>
<dbReference type="OrthoDB" id="410154at2759"/>
<reference evidence="2" key="1">
    <citation type="submission" date="2021-02" db="EMBL/GenBank/DDBJ databases">
        <authorList>
            <person name="Dougan E. K."/>
            <person name="Rhodes N."/>
            <person name="Thang M."/>
            <person name="Chan C."/>
        </authorList>
    </citation>
    <scope>NUCLEOTIDE SEQUENCE</scope>
</reference>
<dbReference type="EMBL" id="CAJNJA010014615">
    <property type="protein sequence ID" value="CAE7346252.1"/>
    <property type="molecule type" value="Genomic_DNA"/>
</dbReference>
<keyword evidence="1" id="KW-1133">Transmembrane helix</keyword>
<evidence type="ECO:0000313" key="3">
    <source>
        <dbReference type="Proteomes" id="UP000601435"/>
    </source>
</evidence>
<feature type="transmembrane region" description="Helical" evidence="1">
    <location>
        <begin position="61"/>
        <end position="81"/>
    </location>
</feature>
<keyword evidence="1" id="KW-0812">Transmembrane</keyword>
<keyword evidence="1" id="KW-0472">Membrane</keyword>